<evidence type="ECO:0000256" key="3">
    <source>
        <dbReference type="ARBA" id="ARBA00023002"/>
    </source>
</evidence>
<evidence type="ECO:0000256" key="4">
    <source>
        <dbReference type="ARBA" id="ARBA00023027"/>
    </source>
</evidence>
<dbReference type="FunFam" id="3.40.309.10:FF:000002">
    <property type="entry name" value="Methylmalonate-semialdehyde dehydrogenase (Acylating)"/>
    <property type="match status" value="1"/>
</dbReference>
<evidence type="ECO:0000256" key="2">
    <source>
        <dbReference type="ARBA" id="ARBA00013048"/>
    </source>
</evidence>
<dbReference type="SUPFAM" id="SSF53720">
    <property type="entry name" value="ALDH-like"/>
    <property type="match status" value="1"/>
</dbReference>
<evidence type="ECO:0000256" key="1">
    <source>
        <dbReference type="ARBA" id="ARBA00009986"/>
    </source>
</evidence>
<evidence type="ECO:0000259" key="5">
    <source>
        <dbReference type="Pfam" id="PF00171"/>
    </source>
</evidence>
<dbReference type="PANTHER" id="PTHR43866:SF3">
    <property type="entry name" value="METHYLMALONATE-SEMIALDEHYDE DEHYDROGENASE [ACYLATING], MITOCHONDRIAL"/>
    <property type="match status" value="1"/>
</dbReference>
<dbReference type="GO" id="GO:0005739">
    <property type="term" value="C:mitochondrion"/>
    <property type="evidence" value="ECO:0007669"/>
    <property type="project" value="TreeGrafter"/>
</dbReference>
<evidence type="ECO:0000313" key="6">
    <source>
        <dbReference type="EMBL" id="GBG24087.1"/>
    </source>
</evidence>
<keyword evidence="7" id="KW-1185">Reference proteome</keyword>
<dbReference type="Proteomes" id="UP000241890">
    <property type="component" value="Unassembled WGS sequence"/>
</dbReference>
<dbReference type="GO" id="GO:0004491">
    <property type="term" value="F:methylmalonate-semialdehyde dehydrogenase (acylating, NAD) activity"/>
    <property type="evidence" value="ECO:0007669"/>
    <property type="project" value="UniProtKB-EC"/>
</dbReference>
<dbReference type="NCBIfam" id="TIGR01722">
    <property type="entry name" value="MMSDH"/>
    <property type="match status" value="1"/>
</dbReference>
<keyword evidence="3" id="KW-0560">Oxidoreductase</keyword>
<dbReference type="InterPro" id="IPR010061">
    <property type="entry name" value="MeMal-semiAld_DH"/>
</dbReference>
<keyword evidence="4" id="KW-0520">NAD</keyword>
<dbReference type="Gene3D" id="3.40.605.10">
    <property type="entry name" value="Aldehyde Dehydrogenase, Chain A, domain 1"/>
    <property type="match status" value="1"/>
</dbReference>
<dbReference type="InParanoid" id="A0A2R5FZB1"/>
<proteinExistence type="inferred from homology"/>
<dbReference type="InterPro" id="IPR016162">
    <property type="entry name" value="Ald_DH_N"/>
</dbReference>
<dbReference type="GO" id="GO:0006210">
    <property type="term" value="P:thymine catabolic process"/>
    <property type="evidence" value="ECO:0007669"/>
    <property type="project" value="TreeGrafter"/>
</dbReference>
<sequence length="529" mass="56624">MVSSLSMTTLAAAASRNGAVSAARTMSVRAMSSVPTVPNFINGKFTESSTSKWIDVTNPATGEVIAKVPETTQEEMQEAAIGAAEAFKEWRKVSVSNRVRVMLDYQRLIRENMDDLAQTVTREQGKTLPDARGDVFRGLEVVEHSCAMGTLMMGETLGGVATDLDQYSYREPLGVIAGITPMNFAAMIGLWIIPTALTSGNTCIIKPSEKTPLTAIKLAELAQKAGVPDGALQMIHGAHDAVNFICDDPRIHAVSFVGSNRAGEYIYDRATKTGKRAQCNLGAKNHGTILPDADKEMALDALAGAGLGAAGQRCMALSVNIFVGEAQEWIPELVERAKKYKVGPGHEAGSDIGPVIDAAAKERIEHLITTAEEEGATILLDGRNHTVEGYEGGSYVGPTIISDVKPHHTCYKEEIFGPVICVMKADTLDEAIAITNANPYGNGCSIFTQSGAAARKYQHEIDVGQVGINAPIPVPLPMFSFTGSRASIRGDLNFYGKAGVHFMTKLKTVTSSWPQSSMRWGAVMPTMDK</sequence>
<dbReference type="PROSITE" id="PS00070">
    <property type="entry name" value="ALDEHYDE_DEHYDR_CYS"/>
    <property type="match status" value="1"/>
</dbReference>
<comment type="caution">
    <text evidence="6">The sequence shown here is derived from an EMBL/GenBank/DDBJ whole genome shotgun (WGS) entry which is preliminary data.</text>
</comment>
<dbReference type="InterPro" id="IPR016160">
    <property type="entry name" value="Ald_DH_CS_CYS"/>
</dbReference>
<dbReference type="OrthoDB" id="310895at2759"/>
<dbReference type="InterPro" id="IPR015590">
    <property type="entry name" value="Aldehyde_DH_dom"/>
</dbReference>
<dbReference type="Pfam" id="PF00171">
    <property type="entry name" value="Aldedh"/>
    <property type="match status" value="1"/>
</dbReference>
<dbReference type="CDD" id="cd07085">
    <property type="entry name" value="ALDH_F6_MMSDH"/>
    <property type="match status" value="1"/>
</dbReference>
<dbReference type="EC" id="1.2.1.27" evidence="2"/>
<dbReference type="InterPro" id="IPR016161">
    <property type="entry name" value="Ald_DH/histidinol_DH"/>
</dbReference>
<feature type="domain" description="Aldehyde dehydrogenase" evidence="5">
    <location>
        <begin position="46"/>
        <end position="509"/>
    </location>
</feature>
<accession>A0A2R5FZB1</accession>
<protein>
    <recommendedName>
        <fullName evidence="2">methylmalonate-semialdehyde dehydrogenase (CoA acylating)</fullName>
        <ecNumber evidence="2">1.2.1.27</ecNumber>
    </recommendedName>
</protein>
<name>A0A2R5FZB1_9STRA</name>
<dbReference type="FunFam" id="3.40.605.10:FF:000003">
    <property type="entry name" value="Methylmalonate-semialdehyde dehydrogenase [acylating]"/>
    <property type="match status" value="1"/>
</dbReference>
<gene>
    <name evidence="6" type="ORF">FCC1311_003052</name>
</gene>
<dbReference type="PANTHER" id="PTHR43866">
    <property type="entry name" value="MALONATE-SEMIALDEHYDE DEHYDROGENASE"/>
    <property type="match status" value="1"/>
</dbReference>
<organism evidence="6 7">
    <name type="scientific">Hondaea fermentalgiana</name>
    <dbReference type="NCBI Taxonomy" id="2315210"/>
    <lineage>
        <taxon>Eukaryota</taxon>
        <taxon>Sar</taxon>
        <taxon>Stramenopiles</taxon>
        <taxon>Bigyra</taxon>
        <taxon>Labyrinthulomycetes</taxon>
        <taxon>Thraustochytrida</taxon>
        <taxon>Thraustochytriidae</taxon>
        <taxon>Hondaea</taxon>
    </lineage>
</organism>
<dbReference type="GO" id="GO:0006574">
    <property type="term" value="P:L-valine catabolic process"/>
    <property type="evidence" value="ECO:0007669"/>
    <property type="project" value="TreeGrafter"/>
</dbReference>
<comment type="similarity">
    <text evidence="1">Belongs to the aldehyde dehydrogenase family.</text>
</comment>
<dbReference type="InterPro" id="IPR016163">
    <property type="entry name" value="Ald_DH_C"/>
</dbReference>
<dbReference type="AlphaFoldDB" id="A0A2R5FZB1"/>
<dbReference type="EMBL" id="BEYU01000003">
    <property type="protein sequence ID" value="GBG24087.1"/>
    <property type="molecule type" value="Genomic_DNA"/>
</dbReference>
<evidence type="ECO:0000313" key="7">
    <source>
        <dbReference type="Proteomes" id="UP000241890"/>
    </source>
</evidence>
<reference evidence="6 7" key="1">
    <citation type="submission" date="2017-12" db="EMBL/GenBank/DDBJ databases">
        <title>Sequencing, de novo assembly and annotation of complete genome of a new Thraustochytrid species, strain FCC1311.</title>
        <authorList>
            <person name="Sedici K."/>
            <person name="Godart F."/>
            <person name="Aiese Cigliano R."/>
            <person name="Sanseverino W."/>
            <person name="Barakat M."/>
            <person name="Ortet P."/>
            <person name="Marechal E."/>
            <person name="Cagnac O."/>
            <person name="Amato A."/>
        </authorList>
    </citation>
    <scope>NUCLEOTIDE SEQUENCE [LARGE SCALE GENOMIC DNA]</scope>
</reference>
<dbReference type="Gene3D" id="3.40.309.10">
    <property type="entry name" value="Aldehyde Dehydrogenase, Chain A, domain 2"/>
    <property type="match status" value="1"/>
</dbReference>